<evidence type="ECO:0000256" key="1">
    <source>
        <dbReference type="ARBA" id="ARBA00022448"/>
    </source>
</evidence>
<evidence type="ECO:0000256" key="4">
    <source>
        <dbReference type="ARBA" id="ARBA00023015"/>
    </source>
</evidence>
<dbReference type="PANTHER" id="PTHR46010:SF1">
    <property type="entry name" value="PROTEIN IWS1 HOMOLOG"/>
    <property type="match status" value="1"/>
</dbReference>
<dbReference type="PANTHER" id="PTHR46010">
    <property type="entry name" value="PROTEIN IWS1 HOMOLOG"/>
    <property type="match status" value="1"/>
</dbReference>
<keyword evidence="4" id="KW-0805">Transcription regulation</keyword>
<reference evidence="13" key="2">
    <citation type="submission" date="2020-05" db="UniProtKB">
        <authorList>
            <consortium name="EnsemblMetazoa"/>
        </authorList>
    </citation>
    <scope>IDENTIFICATION</scope>
    <source>
        <strain evidence="13">maculatus3</strain>
    </source>
</reference>
<feature type="region of interest" description="Disordered" evidence="11">
    <location>
        <begin position="326"/>
        <end position="359"/>
    </location>
</feature>
<dbReference type="GO" id="GO:0008380">
    <property type="term" value="P:RNA splicing"/>
    <property type="evidence" value="ECO:0007669"/>
    <property type="project" value="UniProtKB-KW"/>
</dbReference>
<feature type="region of interest" description="Disordered" evidence="11">
    <location>
        <begin position="238"/>
        <end position="259"/>
    </location>
</feature>
<organism evidence="13 14">
    <name type="scientific">Anopheles maculatus</name>
    <dbReference type="NCBI Taxonomy" id="74869"/>
    <lineage>
        <taxon>Eukaryota</taxon>
        <taxon>Metazoa</taxon>
        <taxon>Ecdysozoa</taxon>
        <taxon>Arthropoda</taxon>
        <taxon>Hexapoda</taxon>
        <taxon>Insecta</taxon>
        <taxon>Pterygota</taxon>
        <taxon>Neoptera</taxon>
        <taxon>Endopterygota</taxon>
        <taxon>Diptera</taxon>
        <taxon>Nematocera</taxon>
        <taxon>Culicoidea</taxon>
        <taxon>Culicidae</taxon>
        <taxon>Anophelinae</taxon>
        <taxon>Anopheles</taxon>
        <taxon>Anopheles maculatus group</taxon>
    </lineage>
</organism>
<dbReference type="Proteomes" id="UP000075901">
    <property type="component" value="Unassembled WGS sequence"/>
</dbReference>
<evidence type="ECO:0000256" key="8">
    <source>
        <dbReference type="ARBA" id="ARBA00037992"/>
    </source>
</evidence>
<feature type="region of interest" description="Disordered" evidence="11">
    <location>
        <begin position="1"/>
        <end position="41"/>
    </location>
</feature>
<dbReference type="VEuPathDB" id="VectorBase:AMAM022600"/>
<feature type="compositionally biased region" description="Acidic residues" evidence="11">
    <location>
        <begin position="11"/>
        <end position="26"/>
    </location>
</feature>
<dbReference type="GO" id="GO:0016973">
    <property type="term" value="P:poly(A)+ mRNA export from nucleus"/>
    <property type="evidence" value="ECO:0007669"/>
    <property type="project" value="TreeGrafter"/>
</dbReference>
<accession>A0A182T9Y0</accession>
<evidence type="ECO:0000256" key="7">
    <source>
        <dbReference type="ARBA" id="ARBA00023242"/>
    </source>
</evidence>
<evidence type="ECO:0000256" key="9">
    <source>
        <dbReference type="PROSITE-ProRule" id="PRU00649"/>
    </source>
</evidence>
<keyword evidence="5" id="KW-0804">Transcription</keyword>
<dbReference type="FunFam" id="1.20.930.10:FF:000001">
    <property type="entry name" value="IWS1, SUPT6H interacting protein"/>
    <property type="match status" value="1"/>
</dbReference>
<evidence type="ECO:0000256" key="2">
    <source>
        <dbReference type="ARBA" id="ARBA00022664"/>
    </source>
</evidence>
<evidence type="ECO:0000256" key="10">
    <source>
        <dbReference type="SAM" id="Coils"/>
    </source>
</evidence>
<proteinExistence type="inferred from homology"/>
<dbReference type="GO" id="GO:0006397">
    <property type="term" value="P:mRNA processing"/>
    <property type="evidence" value="ECO:0007669"/>
    <property type="project" value="UniProtKB-KW"/>
</dbReference>
<comment type="similarity">
    <text evidence="8">Belongs to the IWS1 family.</text>
</comment>
<dbReference type="PROSITE" id="PS51319">
    <property type="entry name" value="TFIIS_N"/>
    <property type="match status" value="1"/>
</dbReference>
<evidence type="ECO:0000259" key="12">
    <source>
        <dbReference type="PROSITE" id="PS51319"/>
    </source>
</evidence>
<reference evidence="14" key="1">
    <citation type="submission" date="2013-09" db="EMBL/GenBank/DDBJ databases">
        <title>The Genome Sequence of Anopheles maculatus species B.</title>
        <authorList>
            <consortium name="The Broad Institute Genomics Platform"/>
            <person name="Neafsey D.E."/>
            <person name="Besansky N."/>
            <person name="Howell P."/>
            <person name="Walton C."/>
            <person name="Young S.K."/>
            <person name="Zeng Q."/>
            <person name="Gargeya S."/>
            <person name="Fitzgerald M."/>
            <person name="Haas B."/>
            <person name="Abouelleil A."/>
            <person name="Allen A.W."/>
            <person name="Alvarado L."/>
            <person name="Arachchi H.M."/>
            <person name="Berlin A.M."/>
            <person name="Chapman S.B."/>
            <person name="Gainer-Dewar J."/>
            <person name="Goldberg J."/>
            <person name="Griggs A."/>
            <person name="Gujja S."/>
            <person name="Hansen M."/>
            <person name="Howarth C."/>
            <person name="Imamovic A."/>
            <person name="Ireland A."/>
            <person name="Larimer J."/>
            <person name="McCowan C."/>
            <person name="Murphy C."/>
            <person name="Pearson M."/>
            <person name="Poon T.W."/>
            <person name="Priest M."/>
            <person name="Roberts A."/>
            <person name="Saif S."/>
            <person name="Shea T."/>
            <person name="Sisk P."/>
            <person name="Sykes S."/>
            <person name="Wortman J."/>
            <person name="Nusbaum C."/>
            <person name="Birren B."/>
        </authorList>
    </citation>
    <scope>NUCLEOTIDE SEQUENCE [LARGE SCALE GENOMIC DNA]</scope>
    <source>
        <strain evidence="14">maculatus3</strain>
    </source>
</reference>
<protein>
    <recommendedName>
        <fullName evidence="12">TFIIS N-terminal domain-containing protein</fullName>
    </recommendedName>
</protein>
<dbReference type="Pfam" id="PF08711">
    <property type="entry name" value="Med26"/>
    <property type="match status" value="1"/>
</dbReference>
<keyword evidence="6" id="KW-0508">mRNA splicing</keyword>
<keyword evidence="3" id="KW-0509">mRNA transport</keyword>
<feature type="coiled-coil region" evidence="10">
    <location>
        <begin position="77"/>
        <end position="104"/>
    </location>
</feature>
<sequence length="419" mass="48471">MEQPKGMNDSGIDDEDIENNTEPDAADSEKKKQTITDMEDSVQIVNNMEDCPEREPFLSDFDIIRERKQAERSRNRKRNKDRDLDEIDDIIEELLQRMKQAATADRMLNVAGKPATKKIAILHQVMPLLIKKDLQHALLYHNVLYVLAEWITPLPSKALPCLQIREGILRLLLDFPAIDKCQLKQSGIGKAVMYLYKHPDETSANRKRAHVLITDWFRSIYNISTSFNGMSLEERRQHDLQQWTPTSKPPVAAPSSPSVDQPDFWLFSPQKVTIRPGDKGWSYRARVPLQSDKVYIVRPQSKIEVSIGSHRSKKQLNRYEQCMKKFNESKRKSTARPLFTRNDVPTGRQTGPRPKPSASKEQYLYVHVVPASFRRECVRFSMKIEPESSTMSSPLKALVEFLRLIYAKCYRKVVRECNQ</sequence>
<keyword evidence="7 9" id="KW-0539">Nucleus</keyword>
<keyword evidence="2" id="KW-0507">mRNA processing</keyword>
<evidence type="ECO:0000256" key="11">
    <source>
        <dbReference type="SAM" id="MobiDB-lite"/>
    </source>
</evidence>
<evidence type="ECO:0000313" key="14">
    <source>
        <dbReference type="Proteomes" id="UP000075901"/>
    </source>
</evidence>
<dbReference type="InterPro" id="IPR035441">
    <property type="entry name" value="TFIIS/LEDGF_dom_sf"/>
</dbReference>
<keyword evidence="1" id="KW-0813">Transport</keyword>
<keyword evidence="14" id="KW-1185">Reference proteome</keyword>
<evidence type="ECO:0000313" key="13">
    <source>
        <dbReference type="EnsemblMetazoa" id="AMAM022600-PA"/>
    </source>
</evidence>
<dbReference type="Gene3D" id="1.20.930.10">
    <property type="entry name" value="Conserved domain common to transcription factors TFIIS, elongin A, CRSP70"/>
    <property type="match status" value="1"/>
</dbReference>
<dbReference type="EnsemblMetazoa" id="AMAM022600-RA">
    <property type="protein sequence ID" value="AMAM022600-PA"/>
    <property type="gene ID" value="AMAM022600"/>
</dbReference>
<name>A0A182T9Y0_9DIPT</name>
<dbReference type="InterPro" id="IPR017923">
    <property type="entry name" value="TFIIS_N"/>
</dbReference>
<evidence type="ECO:0000256" key="5">
    <source>
        <dbReference type="ARBA" id="ARBA00023163"/>
    </source>
</evidence>
<keyword evidence="10" id="KW-0175">Coiled coil</keyword>
<comment type="subcellular location">
    <subcellularLocation>
        <location evidence="9">Nucleus</location>
    </subcellularLocation>
</comment>
<feature type="domain" description="TFIIS N-terminal" evidence="12">
    <location>
        <begin position="145"/>
        <end position="223"/>
    </location>
</feature>
<dbReference type="AlphaFoldDB" id="A0A182T9Y0"/>
<evidence type="ECO:0000256" key="3">
    <source>
        <dbReference type="ARBA" id="ARBA00022816"/>
    </source>
</evidence>
<dbReference type="GO" id="GO:0005634">
    <property type="term" value="C:nucleus"/>
    <property type="evidence" value="ECO:0007669"/>
    <property type="project" value="UniProtKB-SubCell"/>
</dbReference>
<evidence type="ECO:0000256" key="6">
    <source>
        <dbReference type="ARBA" id="ARBA00023187"/>
    </source>
</evidence>
<dbReference type="InterPro" id="IPR051037">
    <property type="entry name" value="RNAPII_TF_IWS1"/>
</dbReference>